<dbReference type="InterPro" id="IPR010304">
    <property type="entry name" value="SMN_Tudor"/>
</dbReference>
<protein>
    <submittedName>
        <fullName evidence="9 10">Tudor domain-containing protein</fullName>
    </submittedName>
</protein>
<dbReference type="AlphaFoldDB" id="A0A915B4X6"/>
<proteinExistence type="inferred from homology"/>
<feature type="region of interest" description="Disordered" evidence="6">
    <location>
        <begin position="1"/>
        <end position="24"/>
    </location>
</feature>
<keyword evidence="4" id="KW-0508">mRNA splicing</keyword>
<evidence type="ECO:0000259" key="7">
    <source>
        <dbReference type="PROSITE" id="PS50304"/>
    </source>
</evidence>
<dbReference type="GO" id="GO:0003723">
    <property type="term" value="F:RNA binding"/>
    <property type="evidence" value="ECO:0007669"/>
    <property type="project" value="InterPro"/>
</dbReference>
<evidence type="ECO:0000256" key="3">
    <source>
        <dbReference type="ARBA" id="ARBA00022664"/>
    </source>
</evidence>
<name>A0A915B4X6_PARUN</name>
<evidence type="ECO:0000256" key="6">
    <source>
        <dbReference type="SAM" id="MobiDB-lite"/>
    </source>
</evidence>
<comment type="subcellular location">
    <subcellularLocation>
        <location evidence="1">Nucleus</location>
        <location evidence="1">Cajal body</location>
    </subcellularLocation>
</comment>
<dbReference type="Pfam" id="PF06003">
    <property type="entry name" value="SMN_Tudor"/>
    <property type="match status" value="1"/>
</dbReference>
<dbReference type="GO" id="GO:0008380">
    <property type="term" value="P:RNA splicing"/>
    <property type="evidence" value="ECO:0007669"/>
    <property type="project" value="UniProtKB-KW"/>
</dbReference>
<dbReference type="Proteomes" id="UP000887569">
    <property type="component" value="Unplaced"/>
</dbReference>
<dbReference type="SUPFAM" id="SSF63748">
    <property type="entry name" value="Tudor/PWWP/MBT"/>
    <property type="match status" value="1"/>
</dbReference>
<feature type="region of interest" description="Disordered" evidence="6">
    <location>
        <begin position="153"/>
        <end position="174"/>
    </location>
</feature>
<dbReference type="CDD" id="cd21182">
    <property type="entry name" value="Tudor_SMN_SPF30-like"/>
    <property type="match status" value="1"/>
</dbReference>
<organism evidence="8 10">
    <name type="scientific">Parascaris univalens</name>
    <name type="common">Nematode worm</name>
    <dbReference type="NCBI Taxonomy" id="6257"/>
    <lineage>
        <taxon>Eukaryota</taxon>
        <taxon>Metazoa</taxon>
        <taxon>Ecdysozoa</taxon>
        <taxon>Nematoda</taxon>
        <taxon>Chromadorea</taxon>
        <taxon>Rhabditida</taxon>
        <taxon>Spirurina</taxon>
        <taxon>Ascaridomorpha</taxon>
        <taxon>Ascaridoidea</taxon>
        <taxon>Ascarididae</taxon>
        <taxon>Parascaris</taxon>
    </lineage>
</organism>
<keyword evidence="8" id="KW-1185">Reference proteome</keyword>
<dbReference type="PROSITE" id="PS50304">
    <property type="entry name" value="TUDOR"/>
    <property type="match status" value="1"/>
</dbReference>
<evidence type="ECO:0000256" key="5">
    <source>
        <dbReference type="ARBA" id="ARBA00023242"/>
    </source>
</evidence>
<dbReference type="CDD" id="cd22852">
    <property type="entry name" value="SMN_C"/>
    <property type="match status" value="1"/>
</dbReference>
<dbReference type="InterPro" id="IPR047313">
    <property type="entry name" value="SMN_C"/>
</dbReference>
<dbReference type="GO" id="GO:0015030">
    <property type="term" value="C:Cajal body"/>
    <property type="evidence" value="ECO:0007669"/>
    <property type="project" value="UniProtKB-SubCell"/>
</dbReference>
<evidence type="ECO:0000256" key="2">
    <source>
        <dbReference type="ARBA" id="ARBA00005371"/>
    </source>
</evidence>
<comment type="similarity">
    <text evidence="2">Belongs to the SMN family.</text>
</comment>
<evidence type="ECO:0000256" key="4">
    <source>
        <dbReference type="ARBA" id="ARBA00023187"/>
    </source>
</evidence>
<evidence type="ECO:0000313" key="8">
    <source>
        <dbReference type="Proteomes" id="UP000887569"/>
    </source>
</evidence>
<dbReference type="GO" id="GO:0005737">
    <property type="term" value="C:cytoplasm"/>
    <property type="evidence" value="ECO:0007669"/>
    <property type="project" value="InterPro"/>
</dbReference>
<feature type="domain" description="Tudor" evidence="7">
    <location>
        <begin position="98"/>
        <end position="158"/>
    </location>
</feature>
<sequence length="257" mass="28504">MADSKEATKIVKEERTSSKQKNDAGLAEHDIFVVYDEARPDEEDSGFKDGHDVTNATDTTILNMYERAISSVHENELESDSCSHHGNNSRQKRLSPKKWVVGGRCLAPYSEDNMWYPAVIEKLHWKSGECEVIYEGYGDVAIVRISDLARVEDGGGGNGDMSSSSNDGNGYLSRTNVTTERPRISEKFVEKGLHALPVVAPPPPPSFLNRRLVTAEGEDVEANMLVSWYMCGYHTGYRQAVRDLSRRTADTNNDASG</sequence>
<evidence type="ECO:0000313" key="9">
    <source>
        <dbReference type="WBParaSite" id="PgR027_g027_t02"/>
    </source>
</evidence>
<accession>A0A915B4X6</accession>
<evidence type="ECO:0000256" key="1">
    <source>
        <dbReference type="ARBA" id="ARBA00004408"/>
    </source>
</evidence>
<dbReference type="Gene3D" id="2.30.30.140">
    <property type="match status" value="1"/>
</dbReference>
<dbReference type="GO" id="GO:0006397">
    <property type="term" value="P:mRNA processing"/>
    <property type="evidence" value="ECO:0007669"/>
    <property type="project" value="UniProtKB-KW"/>
</dbReference>
<keyword evidence="5" id="KW-0539">Nucleus</keyword>
<dbReference type="SMART" id="SM00333">
    <property type="entry name" value="TUDOR"/>
    <property type="match status" value="1"/>
</dbReference>
<dbReference type="InterPro" id="IPR002999">
    <property type="entry name" value="Tudor"/>
</dbReference>
<dbReference type="WBParaSite" id="PgR027_g027_t05">
    <property type="protein sequence ID" value="PgR027_g027_t05"/>
    <property type="gene ID" value="PgR027_g027"/>
</dbReference>
<reference evidence="9 10" key="1">
    <citation type="submission" date="2022-11" db="UniProtKB">
        <authorList>
            <consortium name="WormBaseParasite"/>
        </authorList>
    </citation>
    <scope>IDENTIFICATION</scope>
</reference>
<dbReference type="Pfam" id="PF20635">
    <property type="entry name" value="SMN_YG-box"/>
    <property type="match status" value="1"/>
</dbReference>
<feature type="compositionally biased region" description="Low complexity" evidence="6">
    <location>
        <begin position="160"/>
        <end position="170"/>
    </location>
</feature>
<keyword evidence="3" id="KW-0507">mRNA processing</keyword>
<evidence type="ECO:0000313" key="10">
    <source>
        <dbReference type="WBParaSite" id="PgR027_g027_t05"/>
    </source>
</evidence>
<dbReference type="WBParaSite" id="PgR027_g027_t02">
    <property type="protein sequence ID" value="PgR027_g027_t02"/>
    <property type="gene ID" value="PgR027_g027"/>
</dbReference>